<organism evidence="3 4">
    <name type="scientific">Melanomma pulvis-pyrius CBS 109.77</name>
    <dbReference type="NCBI Taxonomy" id="1314802"/>
    <lineage>
        <taxon>Eukaryota</taxon>
        <taxon>Fungi</taxon>
        <taxon>Dikarya</taxon>
        <taxon>Ascomycota</taxon>
        <taxon>Pezizomycotina</taxon>
        <taxon>Dothideomycetes</taxon>
        <taxon>Pleosporomycetidae</taxon>
        <taxon>Pleosporales</taxon>
        <taxon>Melanommataceae</taxon>
        <taxon>Melanomma</taxon>
    </lineage>
</organism>
<feature type="domain" description="Zn(2)-C6 fungal-type" evidence="2">
    <location>
        <begin position="10"/>
        <end position="39"/>
    </location>
</feature>
<dbReference type="Proteomes" id="UP000799757">
    <property type="component" value="Unassembled WGS sequence"/>
</dbReference>
<evidence type="ECO:0000313" key="3">
    <source>
        <dbReference type="EMBL" id="KAF2794848.1"/>
    </source>
</evidence>
<keyword evidence="4" id="KW-1185">Reference proteome</keyword>
<dbReference type="EMBL" id="MU001878">
    <property type="protein sequence ID" value="KAF2794848.1"/>
    <property type="molecule type" value="Genomic_DNA"/>
</dbReference>
<dbReference type="PANTHER" id="PTHR38791">
    <property type="entry name" value="ZN(II)2CYS6 TRANSCRIPTION FACTOR (EUROFUNG)-RELATED-RELATED"/>
    <property type="match status" value="1"/>
</dbReference>
<accession>A0A6A6XF02</accession>
<sequence>MGYFGLPSKACAPCRSRRIKCDLSKPSCGQCSRTFRTCSGYRDQTDLLFRDQTQDVACKAQRAKRPSHRIAGPVVKISPARRRSHGTSQLDLSQFFDTAGPSSLSLTLSAEHQAHGFFFSNYLPQASKNFVTIYESIPKLYFKSPCDSPLMYIVTALGLTGLSHHTETSGMEVSAGVWYNKALLKVNQILRDPLLAKEDLTLLVVLLLGLYETNTCRTPRSMTSWLRHIKGATALLDIRGEEQLDSDFGRTLFVQTRTQIIAGCVQTRSPIPDVVIQLSQKCRERGTNPLENVVSLSFQFCNLRSKIPFHPRQDQSEQRTRAIITQYSRIAKEIEDWQCGLPSGFVPTKVASEPSLSVLSEYYDVYDDIWTAGVVNSCSASSILINESLIVQLAFLRDNYARDCNEILELDGRISKARNTIIDLIDDICASVPYLLQSNLAVAGVGLLWSLYVSAQISPRAAPVHATTRSWITGRLEKIGAELGVRQATTLAGFLHQKIEVTELLKDGHEYGERFED</sequence>
<name>A0A6A6XF02_9PLEO</name>
<gene>
    <name evidence="3" type="ORF">K505DRAFT_274445</name>
</gene>
<dbReference type="PROSITE" id="PS00463">
    <property type="entry name" value="ZN2_CY6_FUNGAL_1"/>
    <property type="match status" value="1"/>
</dbReference>
<evidence type="ECO:0000313" key="4">
    <source>
        <dbReference type="Proteomes" id="UP000799757"/>
    </source>
</evidence>
<dbReference type="Gene3D" id="4.10.240.10">
    <property type="entry name" value="Zn(2)-C6 fungal-type DNA-binding domain"/>
    <property type="match status" value="1"/>
</dbReference>
<evidence type="ECO:0000259" key="2">
    <source>
        <dbReference type="PROSITE" id="PS50048"/>
    </source>
</evidence>
<dbReference type="InterPro" id="IPR036864">
    <property type="entry name" value="Zn2-C6_fun-type_DNA-bd_sf"/>
</dbReference>
<dbReference type="SMART" id="SM00066">
    <property type="entry name" value="GAL4"/>
    <property type="match status" value="1"/>
</dbReference>
<evidence type="ECO:0000256" key="1">
    <source>
        <dbReference type="ARBA" id="ARBA00023242"/>
    </source>
</evidence>
<proteinExistence type="predicted"/>
<keyword evidence="1" id="KW-0539">Nucleus</keyword>
<dbReference type="PROSITE" id="PS50048">
    <property type="entry name" value="ZN2_CY6_FUNGAL_2"/>
    <property type="match status" value="1"/>
</dbReference>
<dbReference type="OrthoDB" id="2991872at2759"/>
<dbReference type="InterPro" id="IPR001138">
    <property type="entry name" value="Zn2Cys6_DnaBD"/>
</dbReference>
<reference evidence="3" key="1">
    <citation type="journal article" date="2020" name="Stud. Mycol.">
        <title>101 Dothideomycetes genomes: a test case for predicting lifestyles and emergence of pathogens.</title>
        <authorList>
            <person name="Haridas S."/>
            <person name="Albert R."/>
            <person name="Binder M."/>
            <person name="Bloem J."/>
            <person name="Labutti K."/>
            <person name="Salamov A."/>
            <person name="Andreopoulos B."/>
            <person name="Baker S."/>
            <person name="Barry K."/>
            <person name="Bills G."/>
            <person name="Bluhm B."/>
            <person name="Cannon C."/>
            <person name="Castanera R."/>
            <person name="Culley D."/>
            <person name="Daum C."/>
            <person name="Ezra D."/>
            <person name="Gonzalez J."/>
            <person name="Henrissat B."/>
            <person name="Kuo A."/>
            <person name="Liang C."/>
            <person name="Lipzen A."/>
            <person name="Lutzoni F."/>
            <person name="Magnuson J."/>
            <person name="Mondo S."/>
            <person name="Nolan M."/>
            <person name="Ohm R."/>
            <person name="Pangilinan J."/>
            <person name="Park H.-J."/>
            <person name="Ramirez L."/>
            <person name="Alfaro M."/>
            <person name="Sun H."/>
            <person name="Tritt A."/>
            <person name="Yoshinaga Y."/>
            <person name="Zwiers L.-H."/>
            <person name="Turgeon B."/>
            <person name="Goodwin S."/>
            <person name="Spatafora J."/>
            <person name="Crous P."/>
            <person name="Grigoriev I."/>
        </authorList>
    </citation>
    <scope>NUCLEOTIDE SEQUENCE</scope>
    <source>
        <strain evidence="3">CBS 109.77</strain>
    </source>
</reference>
<dbReference type="InterPro" id="IPR053175">
    <property type="entry name" value="DHMBA_Reg_Transcription_Factor"/>
</dbReference>
<dbReference type="Pfam" id="PF00172">
    <property type="entry name" value="Zn_clus"/>
    <property type="match status" value="1"/>
</dbReference>
<dbReference type="GO" id="GO:0000981">
    <property type="term" value="F:DNA-binding transcription factor activity, RNA polymerase II-specific"/>
    <property type="evidence" value="ECO:0007669"/>
    <property type="project" value="InterPro"/>
</dbReference>
<protein>
    <recommendedName>
        <fullName evidence="2">Zn(2)-C6 fungal-type domain-containing protein</fullName>
    </recommendedName>
</protein>
<dbReference type="AlphaFoldDB" id="A0A6A6XF02"/>
<dbReference type="SUPFAM" id="SSF57701">
    <property type="entry name" value="Zn2/Cys6 DNA-binding domain"/>
    <property type="match status" value="1"/>
</dbReference>
<dbReference type="GO" id="GO:0008270">
    <property type="term" value="F:zinc ion binding"/>
    <property type="evidence" value="ECO:0007669"/>
    <property type="project" value="InterPro"/>
</dbReference>
<dbReference type="CDD" id="cd00067">
    <property type="entry name" value="GAL4"/>
    <property type="match status" value="1"/>
</dbReference>